<proteinExistence type="predicted"/>
<evidence type="ECO:0000313" key="2">
    <source>
        <dbReference type="Proteomes" id="UP001187192"/>
    </source>
</evidence>
<sequence>MYGNFFVVEEEECGSVSHGFGYSGDPNGSYFDWSRRVDMLRAVVGVACCAMVLLSTGTGRHGRNSTGPTTQAEVQQCSGKCCPYQYYGPDSDMLGLFTSEKVVFRCRRNYTINRSPLSTPGLIKVGVFVEVWLRSLRRSARRLKMLVGAGRSSSHQT</sequence>
<accession>A0AA87ZTS6</accession>
<dbReference type="AlphaFoldDB" id="A0AA87ZTS6"/>
<dbReference type="Proteomes" id="UP001187192">
    <property type="component" value="Unassembled WGS sequence"/>
</dbReference>
<comment type="caution">
    <text evidence="1">The sequence shown here is derived from an EMBL/GenBank/DDBJ whole genome shotgun (WGS) entry which is preliminary data.</text>
</comment>
<organism evidence="1 2">
    <name type="scientific">Ficus carica</name>
    <name type="common">Common fig</name>
    <dbReference type="NCBI Taxonomy" id="3494"/>
    <lineage>
        <taxon>Eukaryota</taxon>
        <taxon>Viridiplantae</taxon>
        <taxon>Streptophyta</taxon>
        <taxon>Embryophyta</taxon>
        <taxon>Tracheophyta</taxon>
        <taxon>Spermatophyta</taxon>
        <taxon>Magnoliopsida</taxon>
        <taxon>eudicotyledons</taxon>
        <taxon>Gunneridae</taxon>
        <taxon>Pentapetalae</taxon>
        <taxon>rosids</taxon>
        <taxon>fabids</taxon>
        <taxon>Rosales</taxon>
        <taxon>Moraceae</taxon>
        <taxon>Ficeae</taxon>
        <taxon>Ficus</taxon>
    </lineage>
</organism>
<gene>
    <name evidence="1" type="ORF">TIFTF001_044748</name>
</gene>
<name>A0AA87ZTS6_FICCA</name>
<evidence type="ECO:0000313" key="1">
    <source>
        <dbReference type="EMBL" id="GMN33013.1"/>
    </source>
</evidence>
<protein>
    <submittedName>
        <fullName evidence="1">Uncharacterized protein</fullName>
    </submittedName>
</protein>
<dbReference type="EMBL" id="BTGU01003487">
    <property type="protein sequence ID" value="GMN33013.1"/>
    <property type="molecule type" value="Genomic_DNA"/>
</dbReference>
<reference evidence="1" key="1">
    <citation type="submission" date="2023-07" db="EMBL/GenBank/DDBJ databases">
        <title>draft genome sequence of fig (Ficus carica).</title>
        <authorList>
            <person name="Takahashi T."/>
            <person name="Nishimura K."/>
        </authorList>
    </citation>
    <scope>NUCLEOTIDE SEQUENCE</scope>
</reference>
<keyword evidence="2" id="KW-1185">Reference proteome</keyword>